<dbReference type="InterPro" id="IPR021713">
    <property type="entry name" value="Folliculin"/>
</dbReference>
<protein>
    <recommendedName>
        <fullName evidence="1">Folliculin/SMCR8 longin domain-containing protein</fullName>
    </recommendedName>
</protein>
<dbReference type="PANTHER" id="PTHR31441:SF2">
    <property type="entry name" value="FOLLICULIN"/>
    <property type="match status" value="1"/>
</dbReference>
<organism evidence="2">
    <name type="scientific">Lepeophtheirus salmonis</name>
    <name type="common">Salmon louse</name>
    <name type="synonym">Caligus salmonis</name>
    <dbReference type="NCBI Taxonomy" id="72036"/>
    <lineage>
        <taxon>Eukaryota</taxon>
        <taxon>Metazoa</taxon>
        <taxon>Ecdysozoa</taxon>
        <taxon>Arthropoda</taxon>
        <taxon>Crustacea</taxon>
        <taxon>Multicrustacea</taxon>
        <taxon>Hexanauplia</taxon>
        <taxon>Copepoda</taxon>
        <taxon>Siphonostomatoida</taxon>
        <taxon>Caligidae</taxon>
        <taxon>Lepeophtheirus</taxon>
    </lineage>
</organism>
<dbReference type="PANTHER" id="PTHR31441">
    <property type="entry name" value="FOLLICULIN FAMILY MEMBER"/>
    <property type="match status" value="1"/>
</dbReference>
<sequence length="429" mass="49020">MNNAILGVVHYCEFHGPQPIFITESVLTPLSSTTCNTTAKPGVVENACILCQTIPKETGYFVSQDKQLPSLHFLSSTPWPDEENDSYKLLKHVAIRITSIEGFRDVISGENDLDKGGPFLIGDEAILGGRTLFAFTFCLRDLASRGQKRIYSIFILLHDHFWLLQSINFIYGTFKQMSMRFQSKANELFDTQDSSKLKNLSHLLGDENLYVRLHRQFIGILKIIGKNFQDTIHHGQPLEDIYVSNKEKEELGYCDFKEIFDLLEPQNQKLLIYRLLTNRGVVIYGENMNQLAKVLSLLSIFLPHHSHAKLKSNSSGSLGILDGNEISIHLNTNMTFSELNSYLPSPLPVLVLRIINILQKTSYLNGESIHKHILHLREEIFGLSKLYYIIQFTANKDKLKTVLRAMNLSYSDKEVLEIWSQYLRSSFRS</sequence>
<dbReference type="GO" id="GO:1904263">
    <property type="term" value="P:positive regulation of TORC1 signaling"/>
    <property type="evidence" value="ECO:0007669"/>
    <property type="project" value="TreeGrafter"/>
</dbReference>
<dbReference type="OrthoDB" id="5599713at2759"/>
<dbReference type="Pfam" id="PF11704">
    <property type="entry name" value="Folliculin"/>
    <property type="match status" value="1"/>
</dbReference>
<feature type="domain" description="Folliculin/SMCR8 longin" evidence="1">
    <location>
        <begin position="83"/>
        <end position="222"/>
    </location>
</feature>
<dbReference type="InterPro" id="IPR037520">
    <property type="entry name" value="Folliculin/SMCR8_longin"/>
</dbReference>
<dbReference type="GO" id="GO:0005096">
    <property type="term" value="F:GTPase activator activity"/>
    <property type="evidence" value="ECO:0007669"/>
    <property type="project" value="InterPro"/>
</dbReference>
<dbReference type="Gene3D" id="1.10.10.1730">
    <property type="entry name" value="Folliculin"/>
    <property type="match status" value="1"/>
</dbReference>
<proteinExistence type="predicted"/>
<name>A0A0K2TXU1_LEPSM</name>
<dbReference type="GO" id="GO:0005829">
    <property type="term" value="C:cytosol"/>
    <property type="evidence" value="ECO:0007669"/>
    <property type="project" value="TreeGrafter"/>
</dbReference>
<evidence type="ECO:0000313" key="2">
    <source>
        <dbReference type="EMBL" id="CDW30834.1"/>
    </source>
</evidence>
<accession>A0A0K2TXU1</accession>
<dbReference type="EMBL" id="HACA01013473">
    <property type="protein sequence ID" value="CDW30834.1"/>
    <property type="molecule type" value="Transcribed_RNA"/>
</dbReference>
<dbReference type="AlphaFoldDB" id="A0A0K2TXU1"/>
<evidence type="ECO:0000259" key="1">
    <source>
        <dbReference type="Pfam" id="PF11704"/>
    </source>
</evidence>
<dbReference type="InterPro" id="IPR044886">
    <property type="entry name" value="FLCN_DENN_C_sf"/>
</dbReference>
<reference evidence="2" key="1">
    <citation type="submission" date="2014-05" db="EMBL/GenBank/DDBJ databases">
        <authorList>
            <person name="Chronopoulou M."/>
        </authorList>
    </citation>
    <scope>NUCLEOTIDE SEQUENCE</scope>
    <source>
        <tissue evidence="2">Whole organism</tissue>
    </source>
</reference>